<comment type="caution">
    <text evidence="9">The sequence shown here is derived from an EMBL/GenBank/DDBJ whole genome shotgun (WGS) entry which is preliminary data.</text>
</comment>
<dbReference type="RefSeq" id="WP_380250675.1">
    <property type="nucleotide sequence ID" value="NZ_JBHUII010000004.1"/>
</dbReference>
<feature type="transmembrane region" description="Helical" evidence="8">
    <location>
        <begin position="196"/>
        <end position="213"/>
    </location>
</feature>
<evidence type="ECO:0000256" key="2">
    <source>
        <dbReference type="ARBA" id="ARBA00009142"/>
    </source>
</evidence>
<feature type="transmembrane region" description="Helical" evidence="8">
    <location>
        <begin position="100"/>
        <end position="118"/>
    </location>
</feature>
<protein>
    <recommendedName>
        <fullName evidence="8">Probable membrane transporter protein</fullName>
    </recommendedName>
</protein>
<dbReference type="Proteomes" id="UP001597294">
    <property type="component" value="Unassembled WGS sequence"/>
</dbReference>
<dbReference type="InterPro" id="IPR052017">
    <property type="entry name" value="TSUP"/>
</dbReference>
<evidence type="ECO:0000256" key="6">
    <source>
        <dbReference type="ARBA" id="ARBA00022989"/>
    </source>
</evidence>
<accession>A0ABW5BLR5</accession>
<name>A0ABW5BLR5_9PROT</name>
<keyword evidence="3" id="KW-0813">Transport</keyword>
<evidence type="ECO:0000256" key="1">
    <source>
        <dbReference type="ARBA" id="ARBA00004651"/>
    </source>
</evidence>
<feature type="transmembrane region" description="Helical" evidence="8">
    <location>
        <begin position="6"/>
        <end position="26"/>
    </location>
</feature>
<comment type="similarity">
    <text evidence="2 8">Belongs to the 4-toluene sulfonate uptake permease (TSUP) (TC 2.A.102) family.</text>
</comment>
<dbReference type="Pfam" id="PF01925">
    <property type="entry name" value="TauE"/>
    <property type="match status" value="1"/>
</dbReference>
<evidence type="ECO:0000313" key="10">
    <source>
        <dbReference type="Proteomes" id="UP001597294"/>
    </source>
</evidence>
<feature type="transmembrane region" description="Helical" evidence="8">
    <location>
        <begin position="225"/>
        <end position="243"/>
    </location>
</feature>
<keyword evidence="5 8" id="KW-0812">Transmembrane</keyword>
<proteinExistence type="inferred from homology"/>
<gene>
    <name evidence="9" type="ORF">ACFSKO_09045</name>
</gene>
<evidence type="ECO:0000256" key="8">
    <source>
        <dbReference type="RuleBase" id="RU363041"/>
    </source>
</evidence>
<feature type="transmembrane region" description="Helical" evidence="8">
    <location>
        <begin position="166"/>
        <end position="184"/>
    </location>
</feature>
<reference evidence="10" key="1">
    <citation type="journal article" date="2019" name="Int. J. Syst. Evol. Microbiol.">
        <title>The Global Catalogue of Microorganisms (GCM) 10K type strain sequencing project: providing services to taxonomists for standard genome sequencing and annotation.</title>
        <authorList>
            <consortium name="The Broad Institute Genomics Platform"/>
            <consortium name="The Broad Institute Genome Sequencing Center for Infectious Disease"/>
            <person name="Wu L."/>
            <person name="Ma J."/>
        </authorList>
    </citation>
    <scope>NUCLEOTIDE SEQUENCE [LARGE SCALE GENOMIC DNA]</scope>
    <source>
        <strain evidence="10">CGMCC 4.7192</strain>
    </source>
</reference>
<keyword evidence="7 8" id="KW-0472">Membrane</keyword>
<feature type="transmembrane region" description="Helical" evidence="8">
    <location>
        <begin position="130"/>
        <end position="154"/>
    </location>
</feature>
<dbReference type="InterPro" id="IPR002781">
    <property type="entry name" value="TM_pro_TauE-like"/>
</dbReference>
<evidence type="ECO:0000256" key="4">
    <source>
        <dbReference type="ARBA" id="ARBA00022475"/>
    </source>
</evidence>
<evidence type="ECO:0000313" key="9">
    <source>
        <dbReference type="EMBL" id="MFD2205756.1"/>
    </source>
</evidence>
<feature type="transmembrane region" description="Helical" evidence="8">
    <location>
        <begin position="74"/>
        <end position="93"/>
    </location>
</feature>
<keyword evidence="4 8" id="KW-1003">Cell membrane</keyword>
<dbReference type="PANTHER" id="PTHR30269:SF32">
    <property type="entry name" value="MEMBRANE TRANSPORTER PROTEIN-RELATED"/>
    <property type="match status" value="1"/>
</dbReference>
<sequence>MIEPLTMALIAVIFVFAGTVKGIVGLGLPTISLGLLTTVVDLPSAMVLILVPSLLTNIWQSLAGGNPLKIIWRIWPFLLPATGLVWLGAMAITRIDWNHLSLLLGVLLILYGSIGLKGMRLCFTRRQEFWIAPALGSINGVLTGMTGSFVIPGAMYLQAIGLSRDTLVQALGILFSLSTLALALSLRGNDILDASLGMQSLAALLPTIIGVFIGQRVRAKISEKIFRRVFFVALLLLGIYIVARSILII</sequence>
<keyword evidence="10" id="KW-1185">Reference proteome</keyword>
<evidence type="ECO:0000256" key="7">
    <source>
        <dbReference type="ARBA" id="ARBA00023136"/>
    </source>
</evidence>
<organism evidence="9 10">
    <name type="scientific">Kiloniella antarctica</name>
    <dbReference type="NCBI Taxonomy" id="1550907"/>
    <lineage>
        <taxon>Bacteria</taxon>
        <taxon>Pseudomonadati</taxon>
        <taxon>Pseudomonadota</taxon>
        <taxon>Alphaproteobacteria</taxon>
        <taxon>Rhodospirillales</taxon>
        <taxon>Kiloniellaceae</taxon>
        <taxon>Kiloniella</taxon>
    </lineage>
</organism>
<evidence type="ECO:0000256" key="3">
    <source>
        <dbReference type="ARBA" id="ARBA00022448"/>
    </source>
</evidence>
<keyword evidence="6 8" id="KW-1133">Transmembrane helix</keyword>
<comment type="subcellular location">
    <subcellularLocation>
        <location evidence="1 8">Cell membrane</location>
        <topology evidence="1 8">Multi-pass membrane protein</topology>
    </subcellularLocation>
</comment>
<dbReference type="PANTHER" id="PTHR30269">
    <property type="entry name" value="TRANSMEMBRANE PROTEIN YFCA"/>
    <property type="match status" value="1"/>
</dbReference>
<dbReference type="EMBL" id="JBHUII010000004">
    <property type="protein sequence ID" value="MFD2205756.1"/>
    <property type="molecule type" value="Genomic_DNA"/>
</dbReference>
<evidence type="ECO:0000256" key="5">
    <source>
        <dbReference type="ARBA" id="ARBA00022692"/>
    </source>
</evidence>
<feature type="transmembrane region" description="Helical" evidence="8">
    <location>
        <begin position="33"/>
        <end position="54"/>
    </location>
</feature>